<keyword evidence="1" id="KW-0472">Membrane</keyword>
<dbReference type="AlphaFoldDB" id="A0A9D1CLA6"/>
<feature type="transmembrane region" description="Helical" evidence="1">
    <location>
        <begin position="131"/>
        <end position="158"/>
    </location>
</feature>
<accession>A0A9D1CLA6</accession>
<protein>
    <submittedName>
        <fullName evidence="2">Uncharacterized protein</fullName>
    </submittedName>
</protein>
<evidence type="ECO:0000313" key="3">
    <source>
        <dbReference type="Proteomes" id="UP000886725"/>
    </source>
</evidence>
<keyword evidence="1" id="KW-1133">Transmembrane helix</keyword>
<feature type="transmembrane region" description="Helical" evidence="1">
    <location>
        <begin position="225"/>
        <end position="245"/>
    </location>
</feature>
<dbReference type="Proteomes" id="UP000886725">
    <property type="component" value="Unassembled WGS sequence"/>
</dbReference>
<name>A0A9D1CLA6_9FIRM</name>
<reference evidence="2" key="1">
    <citation type="submission" date="2020-10" db="EMBL/GenBank/DDBJ databases">
        <authorList>
            <person name="Gilroy R."/>
        </authorList>
    </citation>
    <scope>NUCLEOTIDE SEQUENCE</scope>
    <source>
        <strain evidence="2">CHK165-10780</strain>
    </source>
</reference>
<feature type="transmembrane region" description="Helical" evidence="1">
    <location>
        <begin position="257"/>
        <end position="285"/>
    </location>
</feature>
<sequence>NDSWFLLNTGRYIINHGFPSIDPFTIHEGFELVVQQWLTDVIFYEVFDLFGKVGVAFLIFISYLIIIYIFYKLCQLLDENRFRLSVLLTVIFGVLYARFFLTSRPQIFDCLIFVIEFYLLESFINKKNVKYLIGLPILSLALINLHSSSWFLFLIFLIPYYLKLDWFHLEKGKYSLKPLVIATIVSILVAFINPYGWDAISYIFYSYGDYYINKLVVEMRQIQIFSFWGIALYGTVLLVSLCYLLNRNKKMKTRFLLLYLGTSILAFSSWKGFQFFLISSIFPLADFLKDNFKKENKEVSYSKLFWIRYATIWILFASIPILNIVYTTVDEEPLKVLKDTILEREDTPELLRVYTGYNAGGYFEFYDMKTYLDARAEVFIKKFNGQKDVLKEWNDLQNGRMKVEEFMDMYNFDYYVVEEDDYLYQMVFKDNENYEMLVKTTWKDEEVYLYRQI</sequence>
<dbReference type="EMBL" id="DVFU01000123">
    <property type="protein sequence ID" value="HIQ65358.1"/>
    <property type="molecule type" value="Genomic_DNA"/>
</dbReference>
<evidence type="ECO:0000256" key="1">
    <source>
        <dbReference type="SAM" id="Phobius"/>
    </source>
</evidence>
<feature type="non-terminal residue" evidence="2">
    <location>
        <position position="1"/>
    </location>
</feature>
<gene>
    <name evidence="2" type="ORF">IAC85_06430</name>
</gene>
<comment type="caution">
    <text evidence="2">The sequence shown here is derived from an EMBL/GenBank/DDBJ whole genome shotgun (WGS) entry which is preliminary data.</text>
</comment>
<reference evidence="2" key="2">
    <citation type="journal article" date="2021" name="PeerJ">
        <title>Extensive microbial diversity within the chicken gut microbiome revealed by metagenomics and culture.</title>
        <authorList>
            <person name="Gilroy R."/>
            <person name="Ravi A."/>
            <person name="Getino M."/>
            <person name="Pursley I."/>
            <person name="Horton D.L."/>
            <person name="Alikhan N.F."/>
            <person name="Baker D."/>
            <person name="Gharbi K."/>
            <person name="Hall N."/>
            <person name="Watson M."/>
            <person name="Adriaenssens E.M."/>
            <person name="Foster-Nyarko E."/>
            <person name="Jarju S."/>
            <person name="Secka A."/>
            <person name="Antonio M."/>
            <person name="Oren A."/>
            <person name="Chaudhuri R.R."/>
            <person name="La Ragione R."/>
            <person name="Hildebrand F."/>
            <person name="Pallen M.J."/>
        </authorList>
    </citation>
    <scope>NUCLEOTIDE SEQUENCE</scope>
    <source>
        <strain evidence="2">CHK165-10780</strain>
    </source>
</reference>
<proteinExistence type="predicted"/>
<feature type="transmembrane region" description="Helical" evidence="1">
    <location>
        <begin position="82"/>
        <end position="101"/>
    </location>
</feature>
<feature type="transmembrane region" description="Helical" evidence="1">
    <location>
        <begin position="179"/>
        <end position="205"/>
    </location>
</feature>
<keyword evidence="1" id="KW-0812">Transmembrane</keyword>
<feature type="transmembrane region" description="Helical" evidence="1">
    <location>
        <begin position="49"/>
        <end position="70"/>
    </location>
</feature>
<feature type="transmembrane region" description="Helical" evidence="1">
    <location>
        <begin position="305"/>
        <end position="326"/>
    </location>
</feature>
<evidence type="ECO:0000313" key="2">
    <source>
        <dbReference type="EMBL" id="HIQ65358.1"/>
    </source>
</evidence>
<organism evidence="2 3">
    <name type="scientific">Candidatus Faecenecus gallistercoris</name>
    <dbReference type="NCBI Taxonomy" id="2840793"/>
    <lineage>
        <taxon>Bacteria</taxon>
        <taxon>Bacillati</taxon>
        <taxon>Bacillota</taxon>
        <taxon>Bacillota incertae sedis</taxon>
        <taxon>Candidatus Faecenecus</taxon>
    </lineage>
</organism>